<evidence type="ECO:0000256" key="1">
    <source>
        <dbReference type="SAM" id="MobiDB-lite"/>
    </source>
</evidence>
<dbReference type="AlphaFoldDB" id="A0A0G4GHQ7"/>
<name>A0A0G4GHQ7_9ALVE</name>
<reference evidence="3" key="1">
    <citation type="submission" date="2014-11" db="EMBL/GenBank/DDBJ databases">
        <authorList>
            <person name="Otto D Thomas"/>
            <person name="Naeem Raeece"/>
        </authorList>
    </citation>
    <scope>NUCLEOTIDE SEQUENCE</scope>
</reference>
<keyword evidence="2" id="KW-0812">Transmembrane</keyword>
<keyword evidence="2" id="KW-1133">Transmembrane helix</keyword>
<dbReference type="EMBL" id="CDMZ01001218">
    <property type="protein sequence ID" value="CEM29235.1"/>
    <property type="molecule type" value="Genomic_DNA"/>
</dbReference>
<keyword evidence="2" id="KW-0472">Membrane</keyword>
<evidence type="ECO:0008006" key="4">
    <source>
        <dbReference type="Google" id="ProtNLM"/>
    </source>
</evidence>
<protein>
    <recommendedName>
        <fullName evidence="4">Tetraspanin</fullName>
    </recommendedName>
</protein>
<feature type="transmembrane region" description="Helical" evidence="2">
    <location>
        <begin position="68"/>
        <end position="90"/>
    </location>
</feature>
<feature type="transmembrane region" description="Helical" evidence="2">
    <location>
        <begin position="220"/>
        <end position="245"/>
    </location>
</feature>
<feature type="compositionally biased region" description="Pro residues" evidence="1">
    <location>
        <begin position="311"/>
        <end position="322"/>
    </location>
</feature>
<dbReference type="VEuPathDB" id="CryptoDB:Cvel_21923"/>
<organism evidence="3">
    <name type="scientific">Chromera velia CCMP2878</name>
    <dbReference type="NCBI Taxonomy" id="1169474"/>
    <lineage>
        <taxon>Eukaryota</taxon>
        <taxon>Sar</taxon>
        <taxon>Alveolata</taxon>
        <taxon>Colpodellida</taxon>
        <taxon>Chromeraceae</taxon>
        <taxon>Chromera</taxon>
    </lineage>
</organism>
<evidence type="ECO:0000256" key="2">
    <source>
        <dbReference type="SAM" id="Phobius"/>
    </source>
</evidence>
<gene>
    <name evidence="3" type="ORF">Cvel_21923</name>
</gene>
<feature type="transmembrane region" description="Helical" evidence="2">
    <location>
        <begin position="40"/>
        <end position="61"/>
    </location>
</feature>
<accession>A0A0G4GHQ7</accession>
<feature type="region of interest" description="Disordered" evidence="1">
    <location>
        <begin position="268"/>
        <end position="335"/>
    </location>
</feature>
<sequence>MNTPIASLFTAACFAIFLQPLVGSINFVIDHNARYWIGRWPLLVIYLPVLYIVTFFVHLIRKGKPSRIFIILSIVLSCVTFVAVGVSVYVRTTALAGVMDSTSCPNSGLTSPLESVKIEATKLYACCLKKNGDLSLDSECNDNSIATPTTQQHSNILIQDCADYGDLYNSKKTELEYLAWLQKTKFCTGFCQPSVRPLFVHQVVNDIACGQVVSSYLEHWIGYSALEMIVYSCFVAVLFSIWIGVINKPLKLASGEAAATEKLLNTIRRNSRPGPGQGGGTRAAPPQQQQGSPREFAPPPRQAQPQYPSAGAPPPQPGPGQGPPGGGMRADAYYR</sequence>
<evidence type="ECO:0000313" key="3">
    <source>
        <dbReference type="EMBL" id="CEM29235.1"/>
    </source>
</evidence>
<proteinExistence type="predicted"/>